<evidence type="ECO:0000256" key="1">
    <source>
        <dbReference type="SAM" id="MobiDB-lite"/>
    </source>
</evidence>
<feature type="compositionally biased region" description="Polar residues" evidence="1">
    <location>
        <begin position="184"/>
        <end position="196"/>
    </location>
</feature>
<evidence type="ECO:0000313" key="3">
    <source>
        <dbReference type="Proteomes" id="UP000054007"/>
    </source>
</evidence>
<feature type="compositionally biased region" description="Basic residues" evidence="1">
    <location>
        <begin position="76"/>
        <end position="86"/>
    </location>
</feature>
<dbReference type="AlphaFoldDB" id="A0A0D7BLI1"/>
<evidence type="ECO:0000313" key="2">
    <source>
        <dbReference type="EMBL" id="KIY70999.1"/>
    </source>
</evidence>
<dbReference type="EMBL" id="KN880460">
    <property type="protein sequence ID" value="KIY70999.1"/>
    <property type="molecule type" value="Genomic_DNA"/>
</dbReference>
<feature type="compositionally biased region" description="Basic and acidic residues" evidence="1">
    <location>
        <begin position="110"/>
        <end position="119"/>
    </location>
</feature>
<organism evidence="2 3">
    <name type="scientific">Cylindrobasidium torrendii FP15055 ss-10</name>
    <dbReference type="NCBI Taxonomy" id="1314674"/>
    <lineage>
        <taxon>Eukaryota</taxon>
        <taxon>Fungi</taxon>
        <taxon>Dikarya</taxon>
        <taxon>Basidiomycota</taxon>
        <taxon>Agaricomycotina</taxon>
        <taxon>Agaricomycetes</taxon>
        <taxon>Agaricomycetidae</taxon>
        <taxon>Agaricales</taxon>
        <taxon>Marasmiineae</taxon>
        <taxon>Physalacriaceae</taxon>
        <taxon>Cylindrobasidium</taxon>
    </lineage>
</organism>
<name>A0A0D7BLI1_9AGAR</name>
<accession>A0A0D7BLI1</accession>
<proteinExistence type="predicted"/>
<gene>
    <name evidence="2" type="ORF">CYLTODRAFT_419268</name>
</gene>
<keyword evidence="3" id="KW-1185">Reference proteome</keyword>
<feature type="region of interest" description="Disordered" evidence="1">
    <location>
        <begin position="49"/>
        <end position="208"/>
    </location>
</feature>
<dbReference type="Proteomes" id="UP000054007">
    <property type="component" value="Unassembled WGS sequence"/>
</dbReference>
<protein>
    <submittedName>
        <fullName evidence="2">Uncharacterized protein</fullName>
    </submittedName>
</protein>
<reference evidence="2 3" key="1">
    <citation type="journal article" date="2015" name="Fungal Genet. Biol.">
        <title>Evolution of novel wood decay mechanisms in Agaricales revealed by the genome sequences of Fistulina hepatica and Cylindrobasidium torrendii.</title>
        <authorList>
            <person name="Floudas D."/>
            <person name="Held B.W."/>
            <person name="Riley R."/>
            <person name="Nagy L.G."/>
            <person name="Koehler G."/>
            <person name="Ransdell A.S."/>
            <person name="Younus H."/>
            <person name="Chow J."/>
            <person name="Chiniquy J."/>
            <person name="Lipzen A."/>
            <person name="Tritt A."/>
            <person name="Sun H."/>
            <person name="Haridas S."/>
            <person name="LaButti K."/>
            <person name="Ohm R.A."/>
            <person name="Kues U."/>
            <person name="Blanchette R.A."/>
            <person name="Grigoriev I.V."/>
            <person name="Minto R.E."/>
            <person name="Hibbett D.S."/>
        </authorList>
    </citation>
    <scope>NUCLEOTIDE SEQUENCE [LARGE SCALE GENOMIC DNA]</scope>
    <source>
        <strain evidence="2 3">FP15055 ss-10</strain>
    </source>
</reference>
<sequence length="242" mass="28228">MSRVYAAFKDFPSLPLLYTHHSYDEWHFSEQYFGRVKFSRQVRVRPVDQMLPPGAPPLGSTYERLRHDATRNTNWHLRRNGRRTRDHKLPPAAIPLRQIPPIVDPSPRVRPSEPRDPTSHVRTSNRHQQKPYGEPRQQSRVHPKQENFPRHSQPTAQRPVAHPHTSTRPSAKPEPQKLKKPTRQSEASRSQWNLPQENHKPPRTTRGCPYEFFARTLRRTFRSTSSASHSVQVLAESLDSSF</sequence>